<dbReference type="Proteomes" id="UP001605036">
    <property type="component" value="Unassembled WGS sequence"/>
</dbReference>
<sequence length="315" mass="35991">MRIQSACMSVRRFVGGREKGWNFRNDRGRSVSSDAVCRNLLGTVESCRNWVFLQARRAVVREATGAQAKHERRLDEFKASMERTISANVLPENRRGNVARETGVASDSRRNSLAMAAHERELFPTSWMNWEACTVAKAESYEIRSADYIREAGPTPCLTLCLERLPPPGCWKWQIAYMERVTGDAITELRSIVTEKGTSVKGRFQKMQKWIEEKDWFADTEVVEYHVQACPLGFEKVDTDDLLEGLDEPGYSAEDCTEDSDDEEFEDESSASRSFYCGERRQLFHFLQLAQLSTSYGRYSHAIQFFGTLELIEGL</sequence>
<keyword evidence="2" id="KW-1185">Reference proteome</keyword>
<dbReference type="EMBL" id="JBHFFA010000006">
    <property type="protein sequence ID" value="KAL2620286.1"/>
    <property type="molecule type" value="Genomic_DNA"/>
</dbReference>
<dbReference type="AlphaFoldDB" id="A0ABD1Y0L2"/>
<evidence type="ECO:0000313" key="1">
    <source>
        <dbReference type="EMBL" id="KAL2620286.1"/>
    </source>
</evidence>
<comment type="caution">
    <text evidence="1">The sequence shown here is derived from an EMBL/GenBank/DDBJ whole genome shotgun (WGS) entry which is preliminary data.</text>
</comment>
<reference evidence="1 2" key="1">
    <citation type="submission" date="2024-09" db="EMBL/GenBank/DDBJ databases">
        <title>Chromosome-scale assembly of Riccia fluitans.</title>
        <authorList>
            <person name="Paukszto L."/>
            <person name="Sawicki J."/>
            <person name="Karawczyk K."/>
            <person name="Piernik-Szablinska J."/>
            <person name="Szczecinska M."/>
            <person name="Mazdziarz M."/>
        </authorList>
    </citation>
    <scope>NUCLEOTIDE SEQUENCE [LARGE SCALE GENOMIC DNA]</scope>
    <source>
        <strain evidence="1">Rf_01</strain>
        <tissue evidence="1">Aerial parts of the thallus</tissue>
    </source>
</reference>
<accession>A0ABD1Y0L2</accession>
<protein>
    <submittedName>
        <fullName evidence="1">Uncharacterized protein</fullName>
    </submittedName>
</protein>
<gene>
    <name evidence="1" type="ORF">R1flu_000491</name>
</gene>
<organism evidence="1 2">
    <name type="scientific">Riccia fluitans</name>
    <dbReference type="NCBI Taxonomy" id="41844"/>
    <lineage>
        <taxon>Eukaryota</taxon>
        <taxon>Viridiplantae</taxon>
        <taxon>Streptophyta</taxon>
        <taxon>Embryophyta</taxon>
        <taxon>Marchantiophyta</taxon>
        <taxon>Marchantiopsida</taxon>
        <taxon>Marchantiidae</taxon>
        <taxon>Marchantiales</taxon>
        <taxon>Ricciaceae</taxon>
        <taxon>Riccia</taxon>
    </lineage>
</organism>
<evidence type="ECO:0000313" key="2">
    <source>
        <dbReference type="Proteomes" id="UP001605036"/>
    </source>
</evidence>
<proteinExistence type="predicted"/>
<name>A0ABD1Y0L2_9MARC</name>